<gene>
    <name evidence="2" type="ORF">BU26DRAFT_135448</name>
</gene>
<name>A0A6A6IWF2_9PLEO</name>
<dbReference type="Proteomes" id="UP000800094">
    <property type="component" value="Unassembled WGS sequence"/>
</dbReference>
<dbReference type="GeneID" id="54573070"/>
<accession>A0A6A6IWF2</accession>
<keyword evidence="3" id="KW-1185">Reference proteome</keyword>
<feature type="compositionally biased region" description="Basic residues" evidence="1">
    <location>
        <begin position="40"/>
        <end position="61"/>
    </location>
</feature>
<sequence length="194" mass="22549">MIRPALFIHARLLRNLLPPPHPTPRGRQRRIRKAGEGWTGRRRTRERRVRRVERRQRRTRRVAMVSKEGQEEEKGWEHVSGGGGSGGEEARKSVKQCSQGKWRERGRDNDIIRDLRTSDSRGREESGGEDRERRSRVSEALPKRKASTSGSSDARKRSEDLSRERKRRTKQSSQAPPSKTGPRTMTKTTRWKTH</sequence>
<protein>
    <submittedName>
        <fullName evidence="2">Uncharacterized protein</fullName>
    </submittedName>
</protein>
<dbReference type="RefSeq" id="XP_033689266.1">
    <property type="nucleotide sequence ID" value="XM_033819740.1"/>
</dbReference>
<reference evidence="2" key="1">
    <citation type="journal article" date="2020" name="Stud. Mycol.">
        <title>101 Dothideomycetes genomes: a test case for predicting lifestyles and emergence of pathogens.</title>
        <authorList>
            <person name="Haridas S."/>
            <person name="Albert R."/>
            <person name="Binder M."/>
            <person name="Bloem J."/>
            <person name="Labutti K."/>
            <person name="Salamov A."/>
            <person name="Andreopoulos B."/>
            <person name="Baker S."/>
            <person name="Barry K."/>
            <person name="Bills G."/>
            <person name="Bluhm B."/>
            <person name="Cannon C."/>
            <person name="Castanera R."/>
            <person name="Culley D."/>
            <person name="Daum C."/>
            <person name="Ezra D."/>
            <person name="Gonzalez J."/>
            <person name="Henrissat B."/>
            <person name="Kuo A."/>
            <person name="Liang C."/>
            <person name="Lipzen A."/>
            <person name="Lutzoni F."/>
            <person name="Magnuson J."/>
            <person name="Mondo S."/>
            <person name="Nolan M."/>
            <person name="Ohm R."/>
            <person name="Pangilinan J."/>
            <person name="Park H.-J."/>
            <person name="Ramirez L."/>
            <person name="Alfaro M."/>
            <person name="Sun H."/>
            <person name="Tritt A."/>
            <person name="Yoshinaga Y."/>
            <person name="Zwiers L.-H."/>
            <person name="Turgeon B."/>
            <person name="Goodwin S."/>
            <person name="Spatafora J."/>
            <person name="Crous P."/>
            <person name="Grigoriev I."/>
        </authorList>
    </citation>
    <scope>NUCLEOTIDE SEQUENCE</scope>
    <source>
        <strain evidence="2">CBS 122368</strain>
    </source>
</reference>
<dbReference type="AlphaFoldDB" id="A0A6A6IWF2"/>
<feature type="compositionally biased region" description="Basic and acidic residues" evidence="1">
    <location>
        <begin position="153"/>
        <end position="163"/>
    </location>
</feature>
<feature type="compositionally biased region" description="Polar residues" evidence="1">
    <location>
        <begin position="171"/>
        <end position="188"/>
    </location>
</feature>
<evidence type="ECO:0000256" key="1">
    <source>
        <dbReference type="SAM" id="MobiDB-lite"/>
    </source>
</evidence>
<feature type="compositionally biased region" description="Basic and acidic residues" evidence="1">
    <location>
        <begin position="68"/>
        <end position="77"/>
    </location>
</feature>
<evidence type="ECO:0000313" key="2">
    <source>
        <dbReference type="EMBL" id="KAF2254262.1"/>
    </source>
</evidence>
<proteinExistence type="predicted"/>
<dbReference type="EMBL" id="ML987190">
    <property type="protein sequence ID" value="KAF2254262.1"/>
    <property type="molecule type" value="Genomic_DNA"/>
</dbReference>
<evidence type="ECO:0000313" key="3">
    <source>
        <dbReference type="Proteomes" id="UP000800094"/>
    </source>
</evidence>
<feature type="region of interest" description="Disordered" evidence="1">
    <location>
        <begin position="18"/>
        <end position="194"/>
    </location>
</feature>
<organism evidence="2 3">
    <name type="scientific">Trematosphaeria pertusa</name>
    <dbReference type="NCBI Taxonomy" id="390896"/>
    <lineage>
        <taxon>Eukaryota</taxon>
        <taxon>Fungi</taxon>
        <taxon>Dikarya</taxon>
        <taxon>Ascomycota</taxon>
        <taxon>Pezizomycotina</taxon>
        <taxon>Dothideomycetes</taxon>
        <taxon>Pleosporomycetidae</taxon>
        <taxon>Pleosporales</taxon>
        <taxon>Massarineae</taxon>
        <taxon>Trematosphaeriaceae</taxon>
        <taxon>Trematosphaeria</taxon>
    </lineage>
</organism>
<feature type="compositionally biased region" description="Basic and acidic residues" evidence="1">
    <location>
        <begin position="101"/>
        <end position="137"/>
    </location>
</feature>